<dbReference type="AlphaFoldDB" id="A0A076LE06"/>
<dbReference type="KEGG" id="ete:ETEE_0265"/>
<dbReference type="Gene3D" id="2.60.410.10">
    <property type="entry name" value="D-Ala-D-Ala carboxypeptidase, C-terminal domain"/>
    <property type="match status" value="1"/>
</dbReference>
<keyword evidence="7" id="KW-0997">Cell inner membrane</keyword>
<evidence type="ECO:0000259" key="21">
    <source>
        <dbReference type="SMART" id="SM00936"/>
    </source>
</evidence>
<dbReference type="GO" id="GO:0030288">
    <property type="term" value="C:outer membrane-bounded periplasmic space"/>
    <property type="evidence" value="ECO:0007669"/>
    <property type="project" value="UniProtKB-ARBA"/>
</dbReference>
<evidence type="ECO:0000256" key="7">
    <source>
        <dbReference type="ARBA" id="ARBA00022519"/>
    </source>
</evidence>
<keyword evidence="13" id="KW-0573">Peptidoglycan synthesis</keyword>
<dbReference type="GO" id="GO:0008658">
    <property type="term" value="F:penicillin binding"/>
    <property type="evidence" value="ECO:0007669"/>
    <property type="project" value="UniProtKB-ARBA"/>
</dbReference>
<dbReference type="SMART" id="SM00936">
    <property type="entry name" value="PBP5_C"/>
    <property type="match status" value="1"/>
</dbReference>
<feature type="active site" description="Proton acceptor" evidence="18">
    <location>
        <position position="119"/>
    </location>
</feature>
<organism evidence="22 23">
    <name type="scientific">Edwardsiella anguillarum ET080813</name>
    <dbReference type="NCBI Taxonomy" id="667120"/>
    <lineage>
        <taxon>Bacteria</taxon>
        <taxon>Pseudomonadati</taxon>
        <taxon>Pseudomonadota</taxon>
        <taxon>Gammaproteobacteria</taxon>
        <taxon>Enterobacterales</taxon>
        <taxon>Hafniaceae</taxon>
        <taxon>Edwardsiella</taxon>
    </lineage>
</organism>
<dbReference type="InterPro" id="IPR012907">
    <property type="entry name" value="Peptidase_S11_C"/>
</dbReference>
<dbReference type="GO" id="GO:0005886">
    <property type="term" value="C:plasma membrane"/>
    <property type="evidence" value="ECO:0007669"/>
    <property type="project" value="UniProtKB-SubCell"/>
</dbReference>
<feature type="binding site" evidence="19">
    <location>
        <position position="285"/>
    </location>
    <ligand>
        <name>substrate</name>
    </ligand>
</feature>
<evidence type="ECO:0000256" key="15">
    <source>
        <dbReference type="ARBA" id="ARBA00023316"/>
    </source>
</evidence>
<evidence type="ECO:0000256" key="6">
    <source>
        <dbReference type="ARBA" id="ARBA00022475"/>
    </source>
</evidence>
<keyword evidence="15" id="KW-0961">Cell wall biogenesis/degradation</keyword>
<evidence type="ECO:0000256" key="19">
    <source>
        <dbReference type="PIRSR" id="PIRSR618044-2"/>
    </source>
</evidence>
<dbReference type="GO" id="GO:0009002">
    <property type="term" value="F:serine-type D-Ala-D-Ala carboxypeptidase activity"/>
    <property type="evidence" value="ECO:0007669"/>
    <property type="project" value="UniProtKB-EC"/>
</dbReference>
<evidence type="ECO:0000313" key="23">
    <source>
        <dbReference type="Proteomes" id="UP000028681"/>
    </source>
</evidence>
<comment type="catalytic activity">
    <reaction evidence="16">
        <text>Preferential cleavage: (Ac)2-L-Lys-D-Ala-|-D-Ala. Also transpeptidation of peptidyl-alanyl moieties that are N-acyl substituents of D-alanine.</text>
        <dbReference type="EC" id="3.4.16.4"/>
    </reaction>
</comment>
<evidence type="ECO:0000256" key="13">
    <source>
        <dbReference type="ARBA" id="ARBA00022984"/>
    </source>
</evidence>
<feature type="active site" evidence="18">
    <location>
        <position position="182"/>
    </location>
</feature>
<evidence type="ECO:0000256" key="17">
    <source>
        <dbReference type="ARBA" id="ARBA00060592"/>
    </source>
</evidence>
<dbReference type="HOGENOM" id="CLU_027070_8_1_6"/>
<dbReference type="GO" id="GO:0008360">
    <property type="term" value="P:regulation of cell shape"/>
    <property type="evidence" value="ECO:0007669"/>
    <property type="project" value="UniProtKB-KW"/>
</dbReference>
<dbReference type="EMBL" id="CP006664">
    <property type="protein sequence ID" value="AIJ06745.1"/>
    <property type="molecule type" value="Genomic_DNA"/>
</dbReference>
<reference evidence="22 23" key="1">
    <citation type="journal article" date="2012" name="PLoS ONE">
        <title>Edwardsiella comparative phylogenomics reveal the new intra/inter-species taxonomic relationships, virulence evolution and niche adaptation mechanisms.</title>
        <authorList>
            <person name="Yang M."/>
            <person name="Lv Y."/>
            <person name="Xiao J."/>
            <person name="Wu H."/>
            <person name="Zheng H."/>
            <person name="Liu Q."/>
            <person name="Zhang Y."/>
            <person name="Wang Q."/>
        </authorList>
    </citation>
    <scope>NUCLEOTIDE SEQUENCE [LARGE SCALE GENOMIC DNA]</scope>
    <source>
        <strain evidence="23">080813</strain>
    </source>
</reference>
<dbReference type="Pfam" id="PF07943">
    <property type="entry name" value="PBP5_C"/>
    <property type="match status" value="1"/>
</dbReference>
<dbReference type="InterPro" id="IPR018044">
    <property type="entry name" value="Peptidase_S11"/>
</dbReference>
<keyword evidence="8 22" id="KW-0121">Carboxypeptidase</keyword>
<evidence type="ECO:0000313" key="22">
    <source>
        <dbReference type="EMBL" id="AIJ06745.1"/>
    </source>
</evidence>
<keyword evidence="6" id="KW-1003">Cell membrane</keyword>
<comment type="pathway">
    <text evidence="17">Glycan biosynthesis.</text>
</comment>
<evidence type="ECO:0000256" key="12">
    <source>
        <dbReference type="ARBA" id="ARBA00022960"/>
    </source>
</evidence>
<keyword evidence="12" id="KW-0133">Cell shape</keyword>
<dbReference type="FunFam" id="2.60.410.10:FF:000001">
    <property type="entry name" value="D-alanyl-D-alanine carboxypeptidase dacA"/>
    <property type="match status" value="1"/>
</dbReference>
<evidence type="ECO:0000256" key="8">
    <source>
        <dbReference type="ARBA" id="ARBA00022645"/>
    </source>
</evidence>
<evidence type="ECO:0000256" key="5">
    <source>
        <dbReference type="ARBA" id="ARBA00012448"/>
    </source>
</evidence>
<dbReference type="PRINTS" id="PR00725">
    <property type="entry name" value="DADACBPTASE1"/>
</dbReference>
<evidence type="ECO:0000256" key="20">
    <source>
        <dbReference type="RuleBase" id="RU004016"/>
    </source>
</evidence>
<dbReference type="GO" id="GO:0071555">
    <property type="term" value="P:cell wall organization"/>
    <property type="evidence" value="ECO:0007669"/>
    <property type="project" value="UniProtKB-KW"/>
</dbReference>
<comment type="subcellular location">
    <subcellularLocation>
        <location evidence="2">Cell inner membrane</location>
        <topology evidence="2">Peripheral membrane protein</topology>
    </subcellularLocation>
</comment>
<dbReference type="SUPFAM" id="SSF56601">
    <property type="entry name" value="beta-lactamase/transpeptidase-like"/>
    <property type="match status" value="1"/>
</dbReference>
<dbReference type="InterPro" id="IPR037167">
    <property type="entry name" value="Peptidase_S11_C_sf"/>
</dbReference>
<name>A0A076LE06_9GAMM</name>
<dbReference type="GO" id="GO:0006508">
    <property type="term" value="P:proteolysis"/>
    <property type="evidence" value="ECO:0007669"/>
    <property type="project" value="UniProtKB-KW"/>
</dbReference>
<evidence type="ECO:0000256" key="14">
    <source>
        <dbReference type="ARBA" id="ARBA00023136"/>
    </source>
</evidence>
<proteinExistence type="inferred from homology"/>
<dbReference type="Gene3D" id="3.40.710.10">
    <property type="entry name" value="DD-peptidase/beta-lactamase superfamily"/>
    <property type="match status" value="1"/>
</dbReference>
<dbReference type="InterPro" id="IPR012338">
    <property type="entry name" value="Beta-lactam/transpept-like"/>
</dbReference>
<evidence type="ECO:0000256" key="18">
    <source>
        <dbReference type="PIRSR" id="PIRSR618044-1"/>
    </source>
</evidence>
<dbReference type="Pfam" id="PF00768">
    <property type="entry name" value="Peptidase_S11"/>
    <property type="match status" value="1"/>
</dbReference>
<evidence type="ECO:0000256" key="3">
    <source>
        <dbReference type="ARBA" id="ARBA00004752"/>
    </source>
</evidence>
<dbReference type="FunFam" id="3.40.710.10:FF:000001">
    <property type="entry name" value="D-alanyl-D-alanine serine-type carboxypeptidase"/>
    <property type="match status" value="1"/>
</dbReference>
<evidence type="ECO:0000256" key="2">
    <source>
        <dbReference type="ARBA" id="ARBA00004417"/>
    </source>
</evidence>
<evidence type="ECO:0000256" key="9">
    <source>
        <dbReference type="ARBA" id="ARBA00022670"/>
    </source>
</evidence>
<comment type="pathway">
    <text evidence="3">Cell wall biogenesis; peptidoglycan biosynthesis.</text>
</comment>
<comment type="similarity">
    <text evidence="4 20">Belongs to the peptidase S11 family.</text>
</comment>
<comment type="function">
    <text evidence="1">Removes C-terminal D-alanyl residues from sugar-peptide cell wall precursors.</text>
</comment>
<dbReference type="UniPathway" id="UPA00219"/>
<gene>
    <name evidence="22" type="primary">dacC</name>
    <name evidence="22" type="ORF">ETEE_0265</name>
</gene>
<evidence type="ECO:0000256" key="1">
    <source>
        <dbReference type="ARBA" id="ARBA00003217"/>
    </source>
</evidence>
<dbReference type="MEROPS" id="S11.003"/>
<keyword evidence="14" id="KW-0472">Membrane</keyword>
<evidence type="ECO:0000256" key="4">
    <source>
        <dbReference type="ARBA" id="ARBA00007164"/>
    </source>
</evidence>
<dbReference type="PANTHER" id="PTHR21581">
    <property type="entry name" value="D-ALANYL-D-ALANINE CARBOXYPEPTIDASE"/>
    <property type="match status" value="1"/>
</dbReference>
<dbReference type="Proteomes" id="UP000028681">
    <property type="component" value="Chromosome"/>
</dbReference>
<feature type="domain" description="Peptidase S11 D-Ala-D-Ala carboxypeptidase A C-terminal" evidence="21">
    <location>
        <begin position="335"/>
        <end position="426"/>
    </location>
</feature>
<dbReference type="PANTHER" id="PTHR21581:SF6">
    <property type="entry name" value="TRAFFICKING PROTEIN PARTICLE COMPLEX SUBUNIT 12"/>
    <property type="match status" value="1"/>
</dbReference>
<dbReference type="GO" id="GO:0042803">
    <property type="term" value="F:protein homodimerization activity"/>
    <property type="evidence" value="ECO:0007669"/>
    <property type="project" value="UniProtKB-ARBA"/>
</dbReference>
<evidence type="ECO:0000256" key="11">
    <source>
        <dbReference type="ARBA" id="ARBA00022801"/>
    </source>
</evidence>
<feature type="active site" description="Acyl-ester intermediate" evidence="18">
    <location>
        <position position="116"/>
    </location>
</feature>
<dbReference type="EC" id="3.4.16.4" evidence="5"/>
<dbReference type="InterPro" id="IPR001967">
    <property type="entry name" value="Peptidase_S11_N"/>
</dbReference>
<keyword evidence="11 22" id="KW-0378">Hydrolase</keyword>
<keyword evidence="9" id="KW-0645">Protease</keyword>
<dbReference type="SUPFAM" id="SSF69189">
    <property type="entry name" value="Penicillin-binding protein associated domain"/>
    <property type="match status" value="1"/>
</dbReference>
<keyword evidence="10" id="KW-0732">Signal</keyword>
<dbReference type="GO" id="GO:0009252">
    <property type="term" value="P:peptidoglycan biosynthetic process"/>
    <property type="evidence" value="ECO:0007669"/>
    <property type="project" value="UniProtKB-UniPathway"/>
</dbReference>
<protein>
    <recommendedName>
        <fullName evidence="5">serine-type D-Ala-D-Ala carboxypeptidase</fullName>
        <ecNumber evidence="5">3.4.16.4</ecNumber>
    </recommendedName>
</protein>
<evidence type="ECO:0000256" key="16">
    <source>
        <dbReference type="ARBA" id="ARBA00034000"/>
    </source>
</evidence>
<evidence type="ECO:0000256" key="10">
    <source>
        <dbReference type="ARBA" id="ARBA00022729"/>
    </source>
</evidence>
<dbReference type="InterPro" id="IPR015956">
    <property type="entry name" value="Peniciliin-bd_prot_C_sf"/>
</dbReference>
<sequence length="450" mass="48790">MNYFSACLGVAVTVTVESAALPMASMSDRVRCVAPGNGILFDHMNGYTGLIMKNRALTVFIRRLTLGASLSLVALPLLAADPAPPQINAKAYILLDYDSGRVLAEGNADERLDPASLTKIMASYVIGQALKSGKIAPGDMVVVGKDAWATGNPLLRGSSLMFLKPGDRVPVAELNRGVVIQSGNDASIALADHVAGSQDAFVNLMNQYVGAWGLKNTHFRTVHGLDSEGQYSSARDMALISQRLIADVPDEYQLNKEKEFTFNKIRQINRNRLLWDSSLNVDGVKTGFTGGAGHNLVASATDGPMRLISVVLGAPTDRVRFDESKKLLTWGFRFYETVTPIKVGQPFTTQKVWYGERSEVPLGVDKSAAVTIPRGQMKDLKASYTLTQSPLEAPLKKGQAVGTIDFQLNGKTIEQRPLVVLEDVPEAGFFGRIIDFIMLKLHGLFGGWFG</sequence>
<accession>A0A076LE06</accession>